<feature type="region of interest" description="Disordered" evidence="1">
    <location>
        <begin position="508"/>
        <end position="547"/>
    </location>
</feature>
<feature type="region of interest" description="Disordered" evidence="1">
    <location>
        <begin position="156"/>
        <end position="211"/>
    </location>
</feature>
<evidence type="ECO:0000313" key="3">
    <source>
        <dbReference type="Proteomes" id="UP000298416"/>
    </source>
</evidence>
<feature type="compositionally biased region" description="Basic and acidic residues" evidence="1">
    <location>
        <begin position="257"/>
        <end position="275"/>
    </location>
</feature>
<dbReference type="GO" id="GO:0071011">
    <property type="term" value="C:precatalytic spliceosome"/>
    <property type="evidence" value="ECO:0007669"/>
    <property type="project" value="TreeGrafter"/>
</dbReference>
<keyword evidence="3" id="KW-1185">Reference proteome</keyword>
<feature type="region of interest" description="Disordered" evidence="1">
    <location>
        <begin position="225"/>
        <end position="278"/>
    </location>
</feature>
<dbReference type="GO" id="GO:0046540">
    <property type="term" value="C:U4/U6 x U5 tri-snRNP complex"/>
    <property type="evidence" value="ECO:0007669"/>
    <property type="project" value="InterPro"/>
</dbReference>
<dbReference type="PANTHER" id="PTHR13904">
    <property type="entry name" value="PRE-MRNA SPLICING FACTOR PRP31"/>
    <property type="match status" value="1"/>
</dbReference>
<reference evidence="2" key="1">
    <citation type="submission" date="2018-01" db="EMBL/GenBank/DDBJ databases">
        <authorList>
            <person name="Mao J.F."/>
        </authorList>
    </citation>
    <scope>NUCLEOTIDE SEQUENCE</scope>
    <source>
        <strain evidence="2">Huo1</strain>
        <tissue evidence="2">Leaf</tissue>
    </source>
</reference>
<gene>
    <name evidence="2" type="ORF">SASPL_128501</name>
</gene>
<reference evidence="2" key="2">
    <citation type="submission" date="2020-08" db="EMBL/GenBank/DDBJ databases">
        <title>Plant Genome Project.</title>
        <authorList>
            <person name="Zhang R.-G."/>
        </authorList>
    </citation>
    <scope>NUCLEOTIDE SEQUENCE</scope>
    <source>
        <strain evidence="2">Huo1</strain>
        <tissue evidence="2">Leaf</tissue>
    </source>
</reference>
<dbReference type="InterPro" id="IPR027105">
    <property type="entry name" value="Prp31"/>
</dbReference>
<evidence type="ECO:0000313" key="2">
    <source>
        <dbReference type="EMBL" id="KAG6410441.1"/>
    </source>
</evidence>
<dbReference type="PANTHER" id="PTHR13904:SF0">
    <property type="entry name" value="U4_U6 SMALL NUCLEAR RIBONUCLEOPROTEIN PRP31"/>
    <property type="match status" value="1"/>
</dbReference>
<comment type="caution">
    <text evidence="2">The sequence shown here is derived from an EMBL/GenBank/DDBJ whole genome shotgun (WGS) entry which is preliminary data.</text>
</comment>
<dbReference type="Proteomes" id="UP000298416">
    <property type="component" value="Unassembled WGS sequence"/>
</dbReference>
<dbReference type="EMBL" id="PNBA02000010">
    <property type="protein sequence ID" value="KAG6410441.1"/>
    <property type="molecule type" value="Genomic_DNA"/>
</dbReference>
<proteinExistence type="predicted"/>
<dbReference type="AlphaFoldDB" id="A0A8X8ZMU1"/>
<protein>
    <submittedName>
        <fullName evidence="2">Uncharacterized protein</fullName>
    </submittedName>
</protein>
<evidence type="ECO:0000256" key="1">
    <source>
        <dbReference type="SAM" id="MobiDB-lite"/>
    </source>
</evidence>
<sequence length="547" mass="61244">MGSRTESGVVTSAGVIRGLEQFTASSGSLDSTAMAFEHLLALLARVEARFDAMERRQNVAHPPPWPDPERRHNVALPPPWPDPDPDPPFDDWQRWRGDSARNRPIMSAASAVASHPHLGFDGAQVRSNYNAPHSKEMPWDAYGPGNDGFRSNQTQKGFTGPSRSRFLPPNSETKQCDRFGAVNDGFRGRSPTAWDNPAHRWDNRGGRHVPASEYDWGRREVEPYSNIHRFGQRRQDQPPPPTRPDPRPDPKPPYSDWARDRTAWDNPDHSHEIHAGRQSTAWDSPWALYDGGGYSEPPRYDHYRSDRPRYATMTPPCFDGSDAVNWRSRVPVVVGDELSDNEDDLLEADNDDAEHMEEDIDGDLADIEALNYEDLDSVSKLQKTQRFTDIMQKVEDALENGSENSTLGIVLEDDPEYQLIVDCNALFVDIENGIVLIDNFIKVELDSPHPTEVEARESAVFIVARMKQLSNDAAIRKLFDEDEMPTDKESSTTEESYIIEVAAQGQLQPQVQMSRSLPKTTTFGSADVSLSTKSPHTSSCASNSPIG</sequence>
<dbReference type="GO" id="GO:0000244">
    <property type="term" value="P:spliceosomal tri-snRNP complex assembly"/>
    <property type="evidence" value="ECO:0007669"/>
    <property type="project" value="InterPro"/>
</dbReference>
<dbReference type="GO" id="GO:0005687">
    <property type="term" value="C:U4 snRNP"/>
    <property type="evidence" value="ECO:0007669"/>
    <property type="project" value="TreeGrafter"/>
</dbReference>
<feature type="region of interest" description="Disordered" evidence="1">
    <location>
        <begin position="58"/>
        <end position="84"/>
    </location>
</feature>
<accession>A0A8X8ZMU1</accession>
<dbReference type="Gene3D" id="1.10.287.4070">
    <property type="match status" value="1"/>
</dbReference>
<organism evidence="2">
    <name type="scientific">Salvia splendens</name>
    <name type="common">Scarlet sage</name>
    <dbReference type="NCBI Taxonomy" id="180675"/>
    <lineage>
        <taxon>Eukaryota</taxon>
        <taxon>Viridiplantae</taxon>
        <taxon>Streptophyta</taxon>
        <taxon>Embryophyta</taxon>
        <taxon>Tracheophyta</taxon>
        <taxon>Spermatophyta</taxon>
        <taxon>Magnoliopsida</taxon>
        <taxon>eudicotyledons</taxon>
        <taxon>Gunneridae</taxon>
        <taxon>Pentapetalae</taxon>
        <taxon>asterids</taxon>
        <taxon>lamiids</taxon>
        <taxon>Lamiales</taxon>
        <taxon>Lamiaceae</taxon>
        <taxon>Nepetoideae</taxon>
        <taxon>Mentheae</taxon>
        <taxon>Salviinae</taxon>
        <taxon>Salvia</taxon>
        <taxon>Salvia subgen. Calosphace</taxon>
        <taxon>core Calosphace</taxon>
    </lineage>
</organism>
<name>A0A8X8ZMU1_SALSN</name>